<evidence type="ECO:0000256" key="1">
    <source>
        <dbReference type="ARBA" id="ARBA00022612"/>
    </source>
</evidence>
<reference evidence="4 5" key="1">
    <citation type="journal article" date="2019" name="Environ. Microbiol.">
        <title>Species interactions and distinct microbial communities in high Arctic permafrost affected cryosols are associated with the CH4 and CO2 gas fluxes.</title>
        <authorList>
            <person name="Altshuler I."/>
            <person name="Hamel J."/>
            <person name="Turney S."/>
            <person name="Magnuson E."/>
            <person name="Levesque R."/>
            <person name="Greer C."/>
            <person name="Whyte L.G."/>
        </authorList>
    </citation>
    <scope>NUCLEOTIDE SEQUENCE [LARGE SCALE GENOMIC DNA]</scope>
    <source>
        <strain evidence="4 5">S5.1</strain>
    </source>
</reference>
<protein>
    <submittedName>
        <fullName evidence="4">Oxidoreductase</fullName>
    </submittedName>
</protein>
<dbReference type="EMBL" id="RCZK01000002">
    <property type="protein sequence ID" value="TPG14348.1"/>
    <property type="molecule type" value="Genomic_DNA"/>
</dbReference>
<evidence type="ECO:0000259" key="3">
    <source>
        <dbReference type="Pfam" id="PF17289"/>
    </source>
</evidence>
<proteinExistence type="predicted"/>
<dbReference type="Pfam" id="PF06056">
    <property type="entry name" value="Terminase_5"/>
    <property type="match status" value="1"/>
</dbReference>
<dbReference type="AlphaFoldDB" id="A0A502CN87"/>
<accession>A0A502CN87</accession>
<evidence type="ECO:0000313" key="5">
    <source>
        <dbReference type="Proteomes" id="UP000318413"/>
    </source>
</evidence>
<feature type="domain" description="Terminase large subunit gp17-like C-terminal" evidence="3">
    <location>
        <begin position="427"/>
        <end position="589"/>
    </location>
</feature>
<comment type="caution">
    <text evidence="4">The sequence shown here is derived from an EMBL/GenBank/DDBJ whole genome shotgun (WGS) entry which is preliminary data.</text>
</comment>
<dbReference type="Pfam" id="PF17289">
    <property type="entry name" value="Terminase_6C"/>
    <property type="match status" value="1"/>
</dbReference>
<dbReference type="OrthoDB" id="8553810at2"/>
<name>A0A502CN87_9SPHN</name>
<evidence type="ECO:0000313" key="4">
    <source>
        <dbReference type="EMBL" id="TPG14348.1"/>
    </source>
</evidence>
<dbReference type="InterPro" id="IPR010332">
    <property type="entry name" value="ATPase_terminase-su_N"/>
</dbReference>
<dbReference type="Proteomes" id="UP000318413">
    <property type="component" value="Unassembled WGS sequence"/>
</dbReference>
<dbReference type="InterPro" id="IPR035421">
    <property type="entry name" value="Terminase_6C"/>
</dbReference>
<gene>
    <name evidence="4" type="ORF">EAH84_03300</name>
</gene>
<dbReference type="Gene3D" id="3.30.420.240">
    <property type="match status" value="1"/>
</dbReference>
<dbReference type="InterPro" id="IPR027417">
    <property type="entry name" value="P-loop_NTPase"/>
</dbReference>
<keyword evidence="5" id="KW-1185">Reference proteome</keyword>
<dbReference type="RefSeq" id="WP_140867652.1">
    <property type="nucleotide sequence ID" value="NZ_RCZK01000002.1"/>
</dbReference>
<dbReference type="Pfam" id="PF03237">
    <property type="entry name" value="Terminase_6N"/>
    <property type="match status" value="1"/>
</dbReference>
<organism evidence="4 5">
    <name type="scientific">Sphingomonas oligophenolica</name>
    <dbReference type="NCBI Taxonomy" id="301154"/>
    <lineage>
        <taxon>Bacteria</taxon>
        <taxon>Pseudomonadati</taxon>
        <taxon>Pseudomonadota</taxon>
        <taxon>Alphaproteobacteria</taxon>
        <taxon>Sphingomonadales</taxon>
        <taxon>Sphingomonadaceae</taxon>
        <taxon>Sphingomonas</taxon>
    </lineage>
</organism>
<evidence type="ECO:0000259" key="2">
    <source>
        <dbReference type="Pfam" id="PF06056"/>
    </source>
</evidence>
<feature type="domain" description="Terminase ATPase subunit N-terminal" evidence="2">
    <location>
        <begin position="20"/>
        <end position="76"/>
    </location>
</feature>
<keyword evidence="1" id="KW-1188">Viral release from host cell</keyword>
<sequence length="605" mass="67983">MATAPTPLLADPRTLPEGERRRPARSLYWRGWSYAQIADELALKYDTVKSWCRRDRWDDAPSIRKLEDCLETRLMVLIAKERKTGADYTELDALRRQVESLAKVRRYEAPGGHGGDLNDKVANRNAGERKKAQKNHFSAEAAERLKAIFLDQLYGYQQAWLDALSFRTRMILKSRQIGATYYFAFEALIDAIETGRNQIFLSASKAQAHQFRSYIVSFAKLVGVDLKGDPMLITSELRPSDEAAAELHFLGTNFRTAQGRHGNFYFDEFFWVHSFEELNKVASGMATHKKWRKTYFSTPSTIAHPAHPYWTGERRNRRRRKVDRVSIDVSHAALKDGAQGPDRVWRHIVTIEDAEAAGCDLFDIDELRDEYAPDEFANLFGCEFVDDSLSAFRFNDLVACGCDTLVEWTDVRPDGARPYGDRAVWAGYDPQNSENGDNASLTIAAPPLTEGGAFRLLEKHPLRGLDFEEQATFIKAMLKRYNCTYLGIDATGVGAGVYQLLAKPDSGLRGVTKIEYSLEVKAAMVMKAQHTIARGRIAFDAGWLDVVSSFVSIKKTLTTSGRNVTFKAGRGGDDGHADLAWSIMHILINEPLDGKAKPTATMEII</sequence>
<dbReference type="Gene3D" id="3.40.50.300">
    <property type="entry name" value="P-loop containing nucleotide triphosphate hydrolases"/>
    <property type="match status" value="1"/>
</dbReference>